<dbReference type="GO" id="GO:0005829">
    <property type="term" value="C:cytosol"/>
    <property type="evidence" value="ECO:0007669"/>
    <property type="project" value="TreeGrafter"/>
</dbReference>
<sequence length="156" mass="17070">MTLDRIDRKLVAALMGDATQPVSRLAERVGLSQTPCWKRIQKLQNAGIIRARVALVDPELVGLGLTVFVGVSAPQQDAGWHEAFAAVVDAIPEVMEAHQLAGSYDYTLRVVVRDMADFDRVRGRITSAIVIRDLTVQFASRRVKSLSVLPIDTCSA</sequence>
<dbReference type="Pfam" id="PF13404">
    <property type="entry name" value="HTH_AsnC-type"/>
    <property type="match status" value="1"/>
</dbReference>
<dbReference type="InterPro" id="IPR011008">
    <property type="entry name" value="Dimeric_a/b-barrel"/>
</dbReference>
<dbReference type="GO" id="GO:0043565">
    <property type="term" value="F:sequence-specific DNA binding"/>
    <property type="evidence" value="ECO:0007669"/>
    <property type="project" value="InterPro"/>
</dbReference>
<keyword evidence="2" id="KW-0238">DNA-binding</keyword>
<dbReference type="SUPFAM" id="SSF46785">
    <property type="entry name" value="Winged helix' DNA-binding domain"/>
    <property type="match status" value="1"/>
</dbReference>
<dbReference type="Pfam" id="PF01037">
    <property type="entry name" value="AsnC_trans_reg"/>
    <property type="match status" value="1"/>
</dbReference>
<dbReference type="SUPFAM" id="SSF54909">
    <property type="entry name" value="Dimeric alpha+beta barrel"/>
    <property type="match status" value="1"/>
</dbReference>
<reference evidence="5 6" key="1">
    <citation type="submission" date="2019-10" db="EMBL/GenBank/DDBJ databases">
        <title>Pseudopuniceibacterium sp. HQ09 islated from Antarctica.</title>
        <authorList>
            <person name="Liao L."/>
            <person name="Su S."/>
            <person name="Chen B."/>
            <person name="Yu Y."/>
        </authorList>
    </citation>
    <scope>NUCLEOTIDE SEQUENCE [LARGE SCALE GENOMIC DNA]</scope>
    <source>
        <strain evidence="5 6">HQ09</strain>
    </source>
</reference>
<dbReference type="CDD" id="cd00090">
    <property type="entry name" value="HTH_ARSR"/>
    <property type="match status" value="1"/>
</dbReference>
<dbReference type="Gene3D" id="1.10.10.10">
    <property type="entry name" value="Winged helix-like DNA-binding domain superfamily/Winged helix DNA-binding domain"/>
    <property type="match status" value="1"/>
</dbReference>
<evidence type="ECO:0000256" key="2">
    <source>
        <dbReference type="ARBA" id="ARBA00023125"/>
    </source>
</evidence>
<dbReference type="InterPro" id="IPR000485">
    <property type="entry name" value="AsnC-type_HTH_dom"/>
</dbReference>
<dbReference type="AlphaFoldDB" id="A0A7L9WJ93"/>
<dbReference type="InterPro" id="IPR019887">
    <property type="entry name" value="Tscrpt_reg_AsnC/Lrp_C"/>
</dbReference>
<dbReference type="SMART" id="SM00344">
    <property type="entry name" value="HTH_ASNC"/>
    <property type="match status" value="1"/>
</dbReference>
<dbReference type="KEGG" id="pshq:F3W81_06330"/>
<feature type="domain" description="HTH asnC-type" evidence="4">
    <location>
        <begin position="3"/>
        <end position="64"/>
    </location>
</feature>
<dbReference type="PRINTS" id="PR00033">
    <property type="entry name" value="HTHASNC"/>
</dbReference>
<dbReference type="GO" id="GO:0043200">
    <property type="term" value="P:response to amino acid"/>
    <property type="evidence" value="ECO:0007669"/>
    <property type="project" value="TreeGrafter"/>
</dbReference>
<dbReference type="InterPro" id="IPR019888">
    <property type="entry name" value="Tscrpt_reg_AsnC-like"/>
</dbReference>
<dbReference type="EMBL" id="CP045201">
    <property type="protein sequence ID" value="QOL80461.1"/>
    <property type="molecule type" value="Genomic_DNA"/>
</dbReference>
<dbReference type="PANTHER" id="PTHR30154:SF17">
    <property type="entry name" value="DNA-BINDING TRANSCRIPTIONAL ACTIVATOR DECR"/>
    <property type="match status" value="1"/>
</dbReference>
<keyword evidence="6" id="KW-1185">Reference proteome</keyword>
<dbReference type="InterPro" id="IPR036388">
    <property type="entry name" value="WH-like_DNA-bd_sf"/>
</dbReference>
<dbReference type="RefSeq" id="WP_193082781.1">
    <property type="nucleotide sequence ID" value="NZ_CP045201.1"/>
</dbReference>
<name>A0A7L9WJ93_9RHOB</name>
<dbReference type="Gene3D" id="3.30.70.920">
    <property type="match status" value="1"/>
</dbReference>
<evidence type="ECO:0000313" key="5">
    <source>
        <dbReference type="EMBL" id="QOL80461.1"/>
    </source>
</evidence>
<accession>A0A7L9WJ93</accession>
<dbReference type="InterPro" id="IPR036390">
    <property type="entry name" value="WH_DNA-bd_sf"/>
</dbReference>
<dbReference type="PROSITE" id="PS50956">
    <property type="entry name" value="HTH_ASNC_2"/>
    <property type="match status" value="1"/>
</dbReference>
<dbReference type="PANTHER" id="PTHR30154">
    <property type="entry name" value="LEUCINE-RESPONSIVE REGULATORY PROTEIN"/>
    <property type="match status" value="1"/>
</dbReference>
<evidence type="ECO:0000313" key="6">
    <source>
        <dbReference type="Proteomes" id="UP000594118"/>
    </source>
</evidence>
<gene>
    <name evidence="5" type="ORF">F3W81_06330</name>
</gene>
<dbReference type="Proteomes" id="UP000594118">
    <property type="component" value="Chromosome"/>
</dbReference>
<evidence type="ECO:0000259" key="4">
    <source>
        <dbReference type="PROSITE" id="PS50956"/>
    </source>
</evidence>
<proteinExistence type="predicted"/>
<evidence type="ECO:0000256" key="1">
    <source>
        <dbReference type="ARBA" id="ARBA00023015"/>
    </source>
</evidence>
<keyword evidence="1" id="KW-0805">Transcription regulation</keyword>
<dbReference type="InterPro" id="IPR011991">
    <property type="entry name" value="ArsR-like_HTH"/>
</dbReference>
<protein>
    <submittedName>
        <fullName evidence="5">AsnC family transcriptional regulator</fullName>
    </submittedName>
</protein>
<dbReference type="GO" id="GO:0006355">
    <property type="term" value="P:regulation of DNA-templated transcription"/>
    <property type="evidence" value="ECO:0007669"/>
    <property type="project" value="UniProtKB-ARBA"/>
</dbReference>
<keyword evidence="3" id="KW-0804">Transcription</keyword>
<evidence type="ECO:0000256" key="3">
    <source>
        <dbReference type="ARBA" id="ARBA00023163"/>
    </source>
</evidence>
<organism evidence="5 6">
    <name type="scientific">Pseudooceanicola spongiae</name>
    <dbReference type="NCBI Taxonomy" id="2613965"/>
    <lineage>
        <taxon>Bacteria</taxon>
        <taxon>Pseudomonadati</taxon>
        <taxon>Pseudomonadota</taxon>
        <taxon>Alphaproteobacteria</taxon>
        <taxon>Rhodobacterales</taxon>
        <taxon>Paracoccaceae</taxon>
        <taxon>Pseudooceanicola</taxon>
    </lineage>
</organism>